<feature type="signal peptide" evidence="1">
    <location>
        <begin position="1"/>
        <end position="20"/>
    </location>
</feature>
<evidence type="ECO:0000256" key="1">
    <source>
        <dbReference type="SAM" id="SignalP"/>
    </source>
</evidence>
<reference evidence="2 3" key="1">
    <citation type="submission" date="2020-04" db="EMBL/GenBank/DDBJ databases">
        <title>Draft genome of Leeia sp. IMCC25680.</title>
        <authorList>
            <person name="Song J."/>
            <person name="Cho J.-C."/>
        </authorList>
    </citation>
    <scope>NUCLEOTIDE SEQUENCE [LARGE SCALE GENOMIC DNA]</scope>
    <source>
        <strain evidence="2 3">IMCC25680</strain>
    </source>
</reference>
<dbReference type="Proteomes" id="UP000587991">
    <property type="component" value="Unassembled WGS sequence"/>
</dbReference>
<feature type="chain" id="PRO_5032307789" description="DUF4864 domain-containing protein" evidence="1">
    <location>
        <begin position="21"/>
        <end position="142"/>
    </location>
</feature>
<accession>A0A847S3M9</accession>
<comment type="caution">
    <text evidence="2">The sequence shown here is derived from an EMBL/GenBank/DDBJ whole genome shotgun (WGS) entry which is preliminary data.</text>
</comment>
<evidence type="ECO:0008006" key="4">
    <source>
        <dbReference type="Google" id="ProtNLM"/>
    </source>
</evidence>
<keyword evidence="1" id="KW-0732">Signal</keyword>
<dbReference type="RefSeq" id="WP_168875983.1">
    <property type="nucleotide sequence ID" value="NZ_JABAIM010000001.1"/>
</dbReference>
<dbReference type="EMBL" id="JABAIM010000001">
    <property type="protein sequence ID" value="NLR74364.1"/>
    <property type="molecule type" value="Genomic_DNA"/>
</dbReference>
<name>A0A847S3M9_9NEIS</name>
<sequence length="142" mass="15964">MQQKLCASLLILFLATVATAATLKSEVEVRAFTDKVMAQVGKGDLSGAFASMKPYAVVPVAELQSLELRTKALRDQVGGRYGKPVGFEFVSLKKAGESVMQYMYIEKTEEHALPWRFIFYKSPNGWVLNTFFWNANIQQLFD</sequence>
<proteinExistence type="predicted"/>
<protein>
    <recommendedName>
        <fullName evidence="4">DUF4864 domain-containing protein</fullName>
    </recommendedName>
</protein>
<gene>
    <name evidence="2" type="ORF">HF682_04245</name>
</gene>
<dbReference type="AlphaFoldDB" id="A0A847S3M9"/>
<evidence type="ECO:0000313" key="2">
    <source>
        <dbReference type="EMBL" id="NLR74364.1"/>
    </source>
</evidence>
<organism evidence="2 3">
    <name type="scientific">Leeia aquatica</name>
    <dbReference type="NCBI Taxonomy" id="2725557"/>
    <lineage>
        <taxon>Bacteria</taxon>
        <taxon>Pseudomonadati</taxon>
        <taxon>Pseudomonadota</taxon>
        <taxon>Betaproteobacteria</taxon>
        <taxon>Neisseriales</taxon>
        <taxon>Leeiaceae</taxon>
        <taxon>Leeia</taxon>
    </lineage>
</organism>
<keyword evidence="3" id="KW-1185">Reference proteome</keyword>
<evidence type="ECO:0000313" key="3">
    <source>
        <dbReference type="Proteomes" id="UP000587991"/>
    </source>
</evidence>